<dbReference type="EMBL" id="LAXJ01000015">
    <property type="protein sequence ID" value="KRS11947.1"/>
    <property type="molecule type" value="Genomic_DNA"/>
</dbReference>
<dbReference type="OrthoDB" id="7834608at2"/>
<evidence type="ECO:0000313" key="2">
    <source>
        <dbReference type="EMBL" id="KRS11947.1"/>
    </source>
</evidence>
<protein>
    <recommendedName>
        <fullName evidence="4">Lipoprotein</fullName>
    </recommendedName>
</protein>
<dbReference type="Proteomes" id="UP000051295">
    <property type="component" value="Unassembled WGS sequence"/>
</dbReference>
<keyword evidence="3" id="KW-1185">Reference proteome</keyword>
<reference evidence="2 3" key="1">
    <citation type="submission" date="2015-04" db="EMBL/GenBank/DDBJ databases">
        <title>The draft genome sequence of Roseovarius sp.R12b.</title>
        <authorList>
            <person name="Li G."/>
            <person name="Lai Q."/>
            <person name="Shao Z."/>
            <person name="Yan P."/>
        </authorList>
    </citation>
    <scope>NUCLEOTIDE SEQUENCE [LARGE SCALE GENOMIC DNA]</scope>
    <source>
        <strain evidence="2 3">R12B</strain>
    </source>
</reference>
<dbReference type="PROSITE" id="PS51257">
    <property type="entry name" value="PROKAR_LIPOPROTEIN"/>
    <property type="match status" value="1"/>
</dbReference>
<organism evidence="2 3">
    <name type="scientific">Roseovarius atlanticus</name>
    <dbReference type="NCBI Taxonomy" id="1641875"/>
    <lineage>
        <taxon>Bacteria</taxon>
        <taxon>Pseudomonadati</taxon>
        <taxon>Pseudomonadota</taxon>
        <taxon>Alphaproteobacteria</taxon>
        <taxon>Rhodobacterales</taxon>
        <taxon>Roseobacteraceae</taxon>
        <taxon>Roseovarius</taxon>
    </lineage>
</organism>
<accession>A0A0T5NSN0</accession>
<name>A0A0T5NSN0_9RHOB</name>
<dbReference type="AlphaFoldDB" id="A0A0T5NSN0"/>
<dbReference type="RefSeq" id="WP_057794221.1">
    <property type="nucleotide sequence ID" value="NZ_LAXJ01000015.1"/>
</dbReference>
<dbReference type="STRING" id="1641875.XM53_13595"/>
<sequence length="222" mass="23900">MLRRLALGLMVAGVAACTRVDDLDEVPVYLGNFHLGYNVVAAPNLQKGPFSREASKSAWIAAMKQAVDARFSRQEGTRLYHLGITLEAYVLARAGIPVVAAPKSVLVLKVTAWDDAKQARLNETPELITVIESLSGDTVVGSGLTRTAEEQMQELTAKAAKLIENWLVRQNNAEGWFEDDGRPARYKAKARAAEARAAASQEEQAQAAAKAALEKVGAQAAE</sequence>
<proteinExistence type="predicted"/>
<evidence type="ECO:0000256" key="1">
    <source>
        <dbReference type="SAM" id="MobiDB-lite"/>
    </source>
</evidence>
<comment type="caution">
    <text evidence="2">The sequence shown here is derived from an EMBL/GenBank/DDBJ whole genome shotgun (WGS) entry which is preliminary data.</text>
</comment>
<evidence type="ECO:0000313" key="3">
    <source>
        <dbReference type="Proteomes" id="UP000051295"/>
    </source>
</evidence>
<evidence type="ECO:0008006" key="4">
    <source>
        <dbReference type="Google" id="ProtNLM"/>
    </source>
</evidence>
<gene>
    <name evidence="2" type="ORF">XM53_13595</name>
</gene>
<feature type="region of interest" description="Disordered" evidence="1">
    <location>
        <begin position="197"/>
        <end position="222"/>
    </location>
</feature>
<dbReference type="PATRIC" id="fig|1641875.4.peg.515"/>